<gene>
    <name evidence="1" type="ORF">LCGC14_2946660</name>
</gene>
<evidence type="ECO:0008006" key="2">
    <source>
        <dbReference type="Google" id="ProtNLM"/>
    </source>
</evidence>
<reference evidence="1" key="1">
    <citation type="journal article" date="2015" name="Nature">
        <title>Complex archaea that bridge the gap between prokaryotes and eukaryotes.</title>
        <authorList>
            <person name="Spang A."/>
            <person name="Saw J.H."/>
            <person name="Jorgensen S.L."/>
            <person name="Zaremba-Niedzwiedzka K."/>
            <person name="Martijn J."/>
            <person name="Lind A.E."/>
            <person name="van Eijk R."/>
            <person name="Schleper C."/>
            <person name="Guy L."/>
            <person name="Ettema T.J."/>
        </authorList>
    </citation>
    <scope>NUCLEOTIDE SEQUENCE</scope>
</reference>
<evidence type="ECO:0000313" key="1">
    <source>
        <dbReference type="EMBL" id="KKK68179.1"/>
    </source>
</evidence>
<accession>A0A0F8ZP61</accession>
<comment type="caution">
    <text evidence="1">The sequence shown here is derived from an EMBL/GenBank/DDBJ whole genome shotgun (WGS) entry which is preliminary data.</text>
</comment>
<sequence>MPFLWDDEGLLDKLECRLEPLGRPPVFVWRKLRCLARGHVPECRCRLGCRVICSTPVCVRCGATTTKLR</sequence>
<dbReference type="AlphaFoldDB" id="A0A0F8ZP61"/>
<protein>
    <recommendedName>
        <fullName evidence="2">Transposase zinc-binding domain-containing protein</fullName>
    </recommendedName>
</protein>
<name>A0A0F8ZP61_9ZZZZ</name>
<organism evidence="1">
    <name type="scientific">marine sediment metagenome</name>
    <dbReference type="NCBI Taxonomy" id="412755"/>
    <lineage>
        <taxon>unclassified sequences</taxon>
        <taxon>metagenomes</taxon>
        <taxon>ecological metagenomes</taxon>
    </lineage>
</organism>
<proteinExistence type="predicted"/>
<dbReference type="EMBL" id="LAZR01059257">
    <property type="protein sequence ID" value="KKK68179.1"/>
    <property type="molecule type" value="Genomic_DNA"/>
</dbReference>